<organism evidence="2 3">
    <name type="scientific">Mycena maculata</name>
    <dbReference type="NCBI Taxonomy" id="230809"/>
    <lineage>
        <taxon>Eukaryota</taxon>
        <taxon>Fungi</taxon>
        <taxon>Dikarya</taxon>
        <taxon>Basidiomycota</taxon>
        <taxon>Agaricomycotina</taxon>
        <taxon>Agaricomycetes</taxon>
        <taxon>Agaricomycetidae</taxon>
        <taxon>Agaricales</taxon>
        <taxon>Marasmiineae</taxon>
        <taxon>Mycenaceae</taxon>
        <taxon>Mycena</taxon>
    </lineage>
</organism>
<protein>
    <submittedName>
        <fullName evidence="2">Uncharacterized protein</fullName>
    </submittedName>
</protein>
<dbReference type="EMBL" id="JARJLG010000044">
    <property type="protein sequence ID" value="KAJ7761929.1"/>
    <property type="molecule type" value="Genomic_DNA"/>
</dbReference>
<name>A0AAD7NI09_9AGAR</name>
<keyword evidence="3" id="KW-1185">Reference proteome</keyword>
<evidence type="ECO:0000313" key="3">
    <source>
        <dbReference type="Proteomes" id="UP001215280"/>
    </source>
</evidence>
<proteinExistence type="predicted"/>
<feature type="compositionally biased region" description="Basic and acidic residues" evidence="1">
    <location>
        <begin position="1"/>
        <end position="12"/>
    </location>
</feature>
<feature type="region of interest" description="Disordered" evidence="1">
    <location>
        <begin position="1"/>
        <end position="51"/>
    </location>
</feature>
<dbReference type="Proteomes" id="UP001215280">
    <property type="component" value="Unassembled WGS sequence"/>
</dbReference>
<feature type="compositionally biased region" description="Acidic residues" evidence="1">
    <location>
        <begin position="14"/>
        <end position="23"/>
    </location>
</feature>
<evidence type="ECO:0000313" key="2">
    <source>
        <dbReference type="EMBL" id="KAJ7761929.1"/>
    </source>
</evidence>
<accession>A0AAD7NI09</accession>
<evidence type="ECO:0000256" key="1">
    <source>
        <dbReference type="SAM" id="MobiDB-lite"/>
    </source>
</evidence>
<reference evidence="2" key="1">
    <citation type="submission" date="2023-03" db="EMBL/GenBank/DDBJ databases">
        <title>Massive genome expansion in bonnet fungi (Mycena s.s.) driven by repeated elements and novel gene families across ecological guilds.</title>
        <authorList>
            <consortium name="Lawrence Berkeley National Laboratory"/>
            <person name="Harder C.B."/>
            <person name="Miyauchi S."/>
            <person name="Viragh M."/>
            <person name="Kuo A."/>
            <person name="Thoen E."/>
            <person name="Andreopoulos B."/>
            <person name="Lu D."/>
            <person name="Skrede I."/>
            <person name="Drula E."/>
            <person name="Henrissat B."/>
            <person name="Morin E."/>
            <person name="Kohler A."/>
            <person name="Barry K."/>
            <person name="LaButti K."/>
            <person name="Morin E."/>
            <person name="Salamov A."/>
            <person name="Lipzen A."/>
            <person name="Mereny Z."/>
            <person name="Hegedus B."/>
            <person name="Baldrian P."/>
            <person name="Stursova M."/>
            <person name="Weitz H."/>
            <person name="Taylor A."/>
            <person name="Grigoriev I.V."/>
            <person name="Nagy L.G."/>
            <person name="Martin F."/>
            <person name="Kauserud H."/>
        </authorList>
    </citation>
    <scope>NUCLEOTIDE SEQUENCE</scope>
    <source>
        <strain evidence="2">CBHHK188m</strain>
    </source>
</reference>
<gene>
    <name evidence="2" type="ORF">DFH07DRAFT_771243</name>
</gene>
<dbReference type="AlphaFoldDB" id="A0AAD7NI09"/>
<sequence>MDSESESDKSESSSDSDSEDDQLSDIVHVSSPVCEAQAHKKKQGGPHHGDPQTLLSGIAYIPSYVLKNPKPILKLLESEKAWKKLVKGVELHIEESTKKGKGAVKEFSIQIVDTFNPSDPKKAVAVKKGKTNKEEAPAVSTREQQFYRELEQKYHCAEHGKPCAVLLEGTHYNLTNTDLSKWVYLISQGRATKLELSCAELKIDDVVPRQHTAKKGLAQTRITASNSSEPPEWMRYIMPFMGMALGSPAVQPQPMAGPSCLFPPIFDLPSSGTKRAASAAAPTLDNWLLTIDNDKTGCGRHSTCFSQYALKLEDNGIFDLTDMEGIEAKELTSMLEAPIGIANCLVKYTKEDMDKITNAVKRLRRS</sequence>
<comment type="caution">
    <text evidence="2">The sequence shown here is derived from an EMBL/GenBank/DDBJ whole genome shotgun (WGS) entry which is preliminary data.</text>
</comment>